<dbReference type="PANTHER" id="PTHR37610:SF81">
    <property type="entry name" value="RETROTRANSPOSON COPIA-LIKE N-TERMINAL DOMAIN-CONTAINING PROTEIN"/>
    <property type="match status" value="1"/>
</dbReference>
<organism evidence="5 6">
    <name type="scientific">Rehmannia glutinosa</name>
    <name type="common">Chinese foxglove</name>
    <dbReference type="NCBI Taxonomy" id="99300"/>
    <lineage>
        <taxon>Eukaryota</taxon>
        <taxon>Viridiplantae</taxon>
        <taxon>Streptophyta</taxon>
        <taxon>Embryophyta</taxon>
        <taxon>Tracheophyta</taxon>
        <taxon>Spermatophyta</taxon>
        <taxon>Magnoliopsida</taxon>
        <taxon>eudicotyledons</taxon>
        <taxon>Gunneridae</taxon>
        <taxon>Pentapetalae</taxon>
        <taxon>asterids</taxon>
        <taxon>lamiids</taxon>
        <taxon>Lamiales</taxon>
        <taxon>Orobanchaceae</taxon>
        <taxon>Rehmannieae</taxon>
        <taxon>Rehmannia</taxon>
    </lineage>
</organism>
<comment type="caution">
    <text evidence="5">The sequence shown here is derived from an EMBL/GenBank/DDBJ whole genome shotgun (WGS) entry which is preliminary data.</text>
</comment>
<sequence length="459" mass="51100">MVTPIPAIDDPSNVYYLHHSDNPGLVLVSQLLTGDNYASWSRAMQIALSVKNKLGFIDGSLQKPAGTNRQLLQSWTRNNNIVISWILNSVSKEICASIIFSDSARSIWLDLQKRFQQSNDPRLFQLRRDLMNLKQDNMSIGTYFTKLKTLWEELGNFRPNCSCGHCTCGEEQQRKIGNYSDISAPNLAFVVSNSARTTNPSHMPNTSSSSKPPKRDRPFCTHFNQVTTSSIHTIGESSSSQPSPGDDLPALNHQQCQQLIALLSSRMSTFSMDSQPQAHDNTHSTGTCFSVSLDSSISSSQFWIVDSGASRHICCHRHAFLSLRPFNASVILPNDMTVEACYSGDVQLSPWIVLKDVLYLPRFKFNLLAVSALLHHTGYMIKFDENQFIIQDNQSQKMIGKGDYIDGLYVLDSKKLSPAPVTAVNNISTSDSSYIWHTSINYQCGKWTGPIETSSPVGS</sequence>
<evidence type="ECO:0000313" key="6">
    <source>
        <dbReference type="Proteomes" id="UP001318860"/>
    </source>
</evidence>
<evidence type="ECO:0000313" key="5">
    <source>
        <dbReference type="EMBL" id="KAK6157858.1"/>
    </source>
</evidence>
<evidence type="ECO:0000259" key="4">
    <source>
        <dbReference type="Pfam" id="PF22936"/>
    </source>
</evidence>
<name>A0ABR0XFT8_REHGL</name>
<dbReference type="Pfam" id="PF03732">
    <property type="entry name" value="Retrotrans_gag"/>
    <property type="match status" value="1"/>
</dbReference>
<evidence type="ECO:0000256" key="1">
    <source>
        <dbReference type="SAM" id="MobiDB-lite"/>
    </source>
</evidence>
<protein>
    <recommendedName>
        <fullName evidence="7">Retrotransposon Copia-like N-terminal domain-containing protein</fullName>
    </recommendedName>
</protein>
<dbReference type="InterPro" id="IPR029472">
    <property type="entry name" value="Copia-like_N"/>
</dbReference>
<dbReference type="Proteomes" id="UP001318860">
    <property type="component" value="Unassembled WGS sequence"/>
</dbReference>
<keyword evidence="6" id="KW-1185">Reference proteome</keyword>
<feature type="domain" description="Retrotransposon Copia-like N-terminal" evidence="3">
    <location>
        <begin position="18"/>
        <end position="65"/>
    </location>
</feature>
<dbReference type="InterPro" id="IPR005162">
    <property type="entry name" value="Retrotrans_gag_dom"/>
</dbReference>
<feature type="region of interest" description="Disordered" evidence="1">
    <location>
        <begin position="195"/>
        <end position="219"/>
    </location>
</feature>
<feature type="domain" description="Retrotransposon gag" evidence="2">
    <location>
        <begin position="96"/>
        <end position="155"/>
    </location>
</feature>
<evidence type="ECO:0008006" key="7">
    <source>
        <dbReference type="Google" id="ProtNLM"/>
    </source>
</evidence>
<accession>A0ABR0XFT8</accession>
<gene>
    <name evidence="5" type="ORF">DH2020_012106</name>
</gene>
<feature type="domain" description="Retrovirus-related Pol polyprotein from transposon TNT 1-94-like beta-barrel" evidence="4">
    <location>
        <begin position="303"/>
        <end position="376"/>
    </location>
</feature>
<dbReference type="EMBL" id="JABTTQ020000005">
    <property type="protein sequence ID" value="KAK6157858.1"/>
    <property type="molecule type" value="Genomic_DNA"/>
</dbReference>
<dbReference type="Pfam" id="PF22936">
    <property type="entry name" value="Pol_BBD"/>
    <property type="match status" value="1"/>
</dbReference>
<dbReference type="InterPro" id="IPR054722">
    <property type="entry name" value="PolX-like_BBD"/>
</dbReference>
<proteinExistence type="predicted"/>
<evidence type="ECO:0000259" key="3">
    <source>
        <dbReference type="Pfam" id="PF14244"/>
    </source>
</evidence>
<reference evidence="5 6" key="1">
    <citation type="journal article" date="2021" name="Comput. Struct. Biotechnol. J.">
        <title>De novo genome assembly of the potent medicinal plant Rehmannia glutinosa using nanopore technology.</title>
        <authorList>
            <person name="Ma L."/>
            <person name="Dong C."/>
            <person name="Song C."/>
            <person name="Wang X."/>
            <person name="Zheng X."/>
            <person name="Niu Y."/>
            <person name="Chen S."/>
            <person name="Feng W."/>
        </authorList>
    </citation>
    <scope>NUCLEOTIDE SEQUENCE [LARGE SCALE GENOMIC DNA]</scope>
    <source>
        <strain evidence="5">DH-2019</strain>
    </source>
</reference>
<dbReference type="Pfam" id="PF14244">
    <property type="entry name" value="Retrotran_gag_3"/>
    <property type="match status" value="1"/>
</dbReference>
<dbReference type="PANTHER" id="PTHR37610">
    <property type="entry name" value="CCHC-TYPE DOMAIN-CONTAINING PROTEIN"/>
    <property type="match status" value="1"/>
</dbReference>
<evidence type="ECO:0000259" key="2">
    <source>
        <dbReference type="Pfam" id="PF03732"/>
    </source>
</evidence>
<feature type="compositionally biased region" description="Polar residues" evidence="1">
    <location>
        <begin position="195"/>
        <end position="206"/>
    </location>
</feature>